<sequence>MTIKSDYSPYTDYSRQQLLEIIASQMKKSRFEHCLRVEQKALELAKQEGVEPEKAALVGLIHDYAKERPLKELQEAVISYHLDPVYQEESSAILHGPVGAELIRQELGIHDEEILDAIRQHTIGGFEMTPLAKVLFIADFIEDGRSFDGVQQTRQLAKEDIDLAVVDKLKQTLSFLIEEEVVIFPLMVDIYNHWVTKKINN</sequence>
<dbReference type="InterPro" id="IPR005249">
    <property type="entry name" value="YqeK"/>
</dbReference>
<keyword evidence="3" id="KW-0547">Nucleotide-binding</keyword>
<evidence type="ECO:0000256" key="4">
    <source>
        <dbReference type="ARBA" id="ARBA00022801"/>
    </source>
</evidence>
<gene>
    <name evidence="8" type="primary">yqeK</name>
    <name evidence="8" type="ORF">NPA36_05840</name>
</gene>
<dbReference type="PROSITE" id="PS51831">
    <property type="entry name" value="HD"/>
    <property type="match status" value="1"/>
</dbReference>
<comment type="catalytic activity">
    <reaction evidence="6">
        <text>P(1),P(4)-bis(5'-adenosyl) tetraphosphate + H2O = 2 ADP + 2 H(+)</text>
        <dbReference type="Rhea" id="RHEA:24252"/>
        <dbReference type="ChEBI" id="CHEBI:15377"/>
        <dbReference type="ChEBI" id="CHEBI:15378"/>
        <dbReference type="ChEBI" id="CHEBI:58141"/>
        <dbReference type="ChEBI" id="CHEBI:456216"/>
        <dbReference type="EC" id="3.6.1.41"/>
    </reaction>
</comment>
<dbReference type="RefSeq" id="WP_256945182.1">
    <property type="nucleotide sequence ID" value="NZ_JANHNZ010000004.1"/>
</dbReference>
<dbReference type="PANTHER" id="PTHR35795:SF1">
    <property type="entry name" value="BIS(5'-NUCLEOSYL)-TETRAPHOSPHATASE, SYMMETRICAL"/>
    <property type="match status" value="1"/>
</dbReference>
<evidence type="ECO:0000256" key="3">
    <source>
        <dbReference type="ARBA" id="ARBA00022741"/>
    </source>
</evidence>
<accession>A0ABT1WNJ5</accession>
<protein>
    <recommendedName>
        <fullName evidence="1">bis(5'-nucleosyl)-tetraphosphatase (symmetrical)</fullName>
        <ecNumber evidence="1">3.6.1.41</ecNumber>
    </recommendedName>
</protein>
<reference evidence="8" key="3">
    <citation type="journal article" date="2023" name="Microbiol. Resour. Announc.">
        <title>Draft Genome Sequence of Granulicatella sp. Strain S8, Isolated from a Marine Fish, Seriola quinqueradiata.</title>
        <authorList>
            <person name="Lee M."/>
            <person name="Farooq A."/>
            <person name="Jeong J.B."/>
            <person name="Jung M.Y."/>
        </authorList>
    </citation>
    <scope>NUCLEOTIDE SEQUENCE</scope>
    <source>
        <strain evidence="8">S8</strain>
    </source>
</reference>
<evidence type="ECO:0000313" key="8">
    <source>
        <dbReference type="EMBL" id="MCQ9210068.1"/>
    </source>
</evidence>
<reference evidence="8" key="2">
    <citation type="journal article" date="2023" name="Curr. Microbiol.">
        <title>Granulicatella seriolae sp. nov., a Novel Facultative Anaerobe Isolated from Yellowtail Marine Fish.</title>
        <authorList>
            <person name="Lee M."/>
            <person name="Choi Y.J."/>
            <person name="Farooq A."/>
            <person name="Jeong J.B."/>
            <person name="Jung M.Y."/>
        </authorList>
    </citation>
    <scope>NUCLEOTIDE SEQUENCE</scope>
    <source>
        <strain evidence="8">S8</strain>
    </source>
</reference>
<evidence type="ECO:0000313" key="9">
    <source>
        <dbReference type="Proteomes" id="UP001059480"/>
    </source>
</evidence>
<dbReference type="Gene3D" id="1.10.3210.10">
    <property type="entry name" value="Hypothetical protein af1432"/>
    <property type="match status" value="1"/>
</dbReference>
<dbReference type="CDD" id="cd00077">
    <property type="entry name" value="HDc"/>
    <property type="match status" value="1"/>
</dbReference>
<name>A0ABT1WNJ5_9LACT</name>
<evidence type="ECO:0000256" key="6">
    <source>
        <dbReference type="ARBA" id="ARBA00049417"/>
    </source>
</evidence>
<dbReference type="NCBIfam" id="TIGR00488">
    <property type="entry name" value="bis(5'-nucleosyl)-tetraphosphatase (symmetrical) YqeK"/>
    <property type="match status" value="1"/>
</dbReference>
<keyword evidence="9" id="KW-1185">Reference proteome</keyword>
<dbReference type="SUPFAM" id="SSF109604">
    <property type="entry name" value="HD-domain/PDEase-like"/>
    <property type="match status" value="1"/>
</dbReference>
<keyword evidence="4 8" id="KW-0378">Hydrolase</keyword>
<evidence type="ECO:0000256" key="2">
    <source>
        <dbReference type="ARBA" id="ARBA00022723"/>
    </source>
</evidence>
<dbReference type="InterPro" id="IPR003607">
    <property type="entry name" value="HD/PDEase_dom"/>
</dbReference>
<reference evidence="8" key="1">
    <citation type="submission" date="2022-07" db="EMBL/GenBank/DDBJ databases">
        <authorList>
            <person name="Jung M.-Y."/>
            <person name="Lee M."/>
        </authorList>
    </citation>
    <scope>NUCLEOTIDE SEQUENCE</scope>
    <source>
        <strain evidence="8">S8</strain>
    </source>
</reference>
<dbReference type="InterPro" id="IPR051094">
    <property type="entry name" value="Diverse_Catalytic_Enzymes"/>
</dbReference>
<keyword evidence="5" id="KW-0408">Iron</keyword>
<dbReference type="PANTHER" id="PTHR35795">
    <property type="entry name" value="SLR1885 PROTEIN"/>
    <property type="match status" value="1"/>
</dbReference>
<dbReference type="SMART" id="SM00471">
    <property type="entry name" value="HDc"/>
    <property type="match status" value="1"/>
</dbReference>
<keyword evidence="2" id="KW-0479">Metal-binding</keyword>
<dbReference type="Pfam" id="PF01966">
    <property type="entry name" value="HD"/>
    <property type="match status" value="1"/>
</dbReference>
<organism evidence="8 9">
    <name type="scientific">Granulicatella seriolae</name>
    <dbReference type="NCBI Taxonomy" id="2967226"/>
    <lineage>
        <taxon>Bacteria</taxon>
        <taxon>Bacillati</taxon>
        <taxon>Bacillota</taxon>
        <taxon>Bacilli</taxon>
        <taxon>Lactobacillales</taxon>
        <taxon>Carnobacteriaceae</taxon>
        <taxon>Granulicatella</taxon>
    </lineage>
</organism>
<evidence type="ECO:0000256" key="5">
    <source>
        <dbReference type="ARBA" id="ARBA00023004"/>
    </source>
</evidence>
<comment type="caution">
    <text evidence="8">The sequence shown here is derived from an EMBL/GenBank/DDBJ whole genome shotgun (WGS) entry which is preliminary data.</text>
</comment>
<dbReference type="Proteomes" id="UP001059480">
    <property type="component" value="Unassembled WGS sequence"/>
</dbReference>
<dbReference type="InterPro" id="IPR006674">
    <property type="entry name" value="HD_domain"/>
</dbReference>
<dbReference type="GO" id="GO:0008803">
    <property type="term" value="F:bis(5'-nucleosyl)-tetraphosphatase (symmetrical) activity"/>
    <property type="evidence" value="ECO:0007669"/>
    <property type="project" value="UniProtKB-EC"/>
</dbReference>
<dbReference type="EC" id="3.6.1.41" evidence="1"/>
<dbReference type="EMBL" id="JANHNZ010000004">
    <property type="protein sequence ID" value="MCQ9210068.1"/>
    <property type="molecule type" value="Genomic_DNA"/>
</dbReference>
<evidence type="ECO:0000259" key="7">
    <source>
        <dbReference type="PROSITE" id="PS51831"/>
    </source>
</evidence>
<proteinExistence type="predicted"/>
<evidence type="ECO:0000256" key="1">
    <source>
        <dbReference type="ARBA" id="ARBA00012506"/>
    </source>
</evidence>
<feature type="domain" description="HD" evidence="7">
    <location>
        <begin position="30"/>
        <end position="144"/>
    </location>
</feature>